<reference evidence="2 3" key="1">
    <citation type="submission" date="2017-05" db="EMBL/GenBank/DDBJ databases">
        <title>De novo genome assembly of Deniococcus indicus strain DR1.</title>
        <authorList>
            <person name="Chauhan D."/>
            <person name="Yennamalli R.M."/>
            <person name="Priyadarshini R."/>
        </authorList>
    </citation>
    <scope>NUCLEOTIDE SEQUENCE [LARGE SCALE GENOMIC DNA]</scope>
    <source>
        <strain evidence="2 3">DR1</strain>
    </source>
</reference>
<evidence type="ECO:0000313" key="2">
    <source>
        <dbReference type="EMBL" id="OWL94786.1"/>
    </source>
</evidence>
<name>A0A246BHP0_9DEIO</name>
<proteinExistence type="predicted"/>
<feature type="region of interest" description="Disordered" evidence="1">
    <location>
        <begin position="24"/>
        <end position="66"/>
    </location>
</feature>
<evidence type="ECO:0000256" key="1">
    <source>
        <dbReference type="SAM" id="MobiDB-lite"/>
    </source>
</evidence>
<dbReference type="Proteomes" id="UP000197208">
    <property type="component" value="Unassembled WGS sequence"/>
</dbReference>
<dbReference type="AlphaFoldDB" id="A0A246BHP0"/>
<comment type="caution">
    <text evidence="2">The sequence shown here is derived from an EMBL/GenBank/DDBJ whole genome shotgun (WGS) entry which is preliminary data.</text>
</comment>
<organism evidence="2 3">
    <name type="scientific">Deinococcus indicus</name>
    <dbReference type="NCBI Taxonomy" id="223556"/>
    <lineage>
        <taxon>Bacteria</taxon>
        <taxon>Thermotogati</taxon>
        <taxon>Deinococcota</taxon>
        <taxon>Deinococci</taxon>
        <taxon>Deinococcales</taxon>
        <taxon>Deinococcaceae</taxon>
        <taxon>Deinococcus</taxon>
    </lineage>
</organism>
<gene>
    <name evidence="2" type="ORF">CBQ26_14820</name>
</gene>
<dbReference type="EMBL" id="NHMK01000022">
    <property type="protein sequence ID" value="OWL94786.1"/>
    <property type="molecule type" value="Genomic_DNA"/>
</dbReference>
<dbReference type="RefSeq" id="WP_088249417.1">
    <property type="nucleotide sequence ID" value="NZ_NHMK01000022.1"/>
</dbReference>
<keyword evidence="3" id="KW-1185">Reference proteome</keyword>
<sequence>MNDRHAAANLEQIRLLLEGLQSAQPADPLAGPETDGPLLAGAASPDTGVTVGGAAGVTGDREEQTG</sequence>
<evidence type="ECO:0000313" key="3">
    <source>
        <dbReference type="Proteomes" id="UP000197208"/>
    </source>
</evidence>
<accession>A0A246BHP0</accession>
<protein>
    <submittedName>
        <fullName evidence="2">Uncharacterized protein</fullName>
    </submittedName>
</protein>